<dbReference type="SUPFAM" id="SSF52540">
    <property type="entry name" value="P-loop containing nucleoside triphosphate hydrolases"/>
    <property type="match status" value="1"/>
</dbReference>
<organism evidence="7 8">
    <name type="scientific">Halodesulfovibrio marinisediminis DSM 17456</name>
    <dbReference type="NCBI Taxonomy" id="1121457"/>
    <lineage>
        <taxon>Bacteria</taxon>
        <taxon>Pseudomonadati</taxon>
        <taxon>Thermodesulfobacteriota</taxon>
        <taxon>Desulfovibrionia</taxon>
        <taxon>Desulfovibrionales</taxon>
        <taxon>Desulfovibrionaceae</taxon>
        <taxon>Halodesulfovibrio</taxon>
    </lineage>
</organism>
<dbReference type="CDD" id="cd00009">
    <property type="entry name" value="AAA"/>
    <property type="match status" value="1"/>
</dbReference>
<dbReference type="EMBL" id="FSRG01000003">
    <property type="protein sequence ID" value="SIN79764.1"/>
    <property type="molecule type" value="Genomic_DNA"/>
</dbReference>
<protein>
    <submittedName>
        <fullName evidence="7">Transcriptional regulator containing GAF, AAA-type ATPase, and DNA-binding Fis domains</fullName>
    </submittedName>
</protein>
<accession>A0A1N6E9R1</accession>
<dbReference type="InterPro" id="IPR025944">
    <property type="entry name" value="Sigma_54_int_dom_CS"/>
</dbReference>
<dbReference type="STRING" id="1121457.SAMN02745161_0817"/>
<keyword evidence="5" id="KW-0804">Transcription</keyword>
<reference evidence="8" key="1">
    <citation type="submission" date="2016-11" db="EMBL/GenBank/DDBJ databases">
        <authorList>
            <person name="Varghese N."/>
            <person name="Submissions S."/>
        </authorList>
    </citation>
    <scope>NUCLEOTIDE SEQUENCE [LARGE SCALE GENOMIC DNA]</scope>
    <source>
        <strain evidence="8">DSM 17456</strain>
    </source>
</reference>
<dbReference type="RefSeq" id="WP_084539319.1">
    <property type="nucleotide sequence ID" value="NZ_FSRG01000003.1"/>
</dbReference>
<dbReference type="GO" id="GO:0005524">
    <property type="term" value="F:ATP binding"/>
    <property type="evidence" value="ECO:0007669"/>
    <property type="project" value="UniProtKB-KW"/>
</dbReference>
<proteinExistence type="predicted"/>
<dbReference type="Gene3D" id="1.10.8.60">
    <property type="match status" value="1"/>
</dbReference>
<evidence type="ECO:0000256" key="3">
    <source>
        <dbReference type="ARBA" id="ARBA00023015"/>
    </source>
</evidence>
<dbReference type="FunFam" id="3.40.50.300:FF:000006">
    <property type="entry name" value="DNA-binding transcriptional regulator NtrC"/>
    <property type="match status" value="1"/>
</dbReference>
<dbReference type="Pfam" id="PF00158">
    <property type="entry name" value="Sigma54_activat"/>
    <property type="match status" value="1"/>
</dbReference>
<dbReference type="PROSITE" id="PS50045">
    <property type="entry name" value="SIGMA54_INTERACT_4"/>
    <property type="match status" value="1"/>
</dbReference>
<dbReference type="InterPro" id="IPR025943">
    <property type="entry name" value="Sigma_54_int_dom_ATP-bd_2"/>
</dbReference>
<dbReference type="PROSITE" id="PS00688">
    <property type="entry name" value="SIGMA54_INTERACT_3"/>
    <property type="match status" value="1"/>
</dbReference>
<evidence type="ECO:0000256" key="1">
    <source>
        <dbReference type="ARBA" id="ARBA00022741"/>
    </source>
</evidence>
<dbReference type="InterPro" id="IPR058031">
    <property type="entry name" value="AAA_lid_NorR"/>
</dbReference>
<dbReference type="SUPFAM" id="SSF46689">
    <property type="entry name" value="Homeodomain-like"/>
    <property type="match status" value="1"/>
</dbReference>
<dbReference type="InterPro" id="IPR003593">
    <property type="entry name" value="AAA+_ATPase"/>
</dbReference>
<dbReference type="InterPro" id="IPR002078">
    <property type="entry name" value="Sigma_54_int"/>
</dbReference>
<dbReference type="GO" id="GO:0006355">
    <property type="term" value="P:regulation of DNA-templated transcription"/>
    <property type="evidence" value="ECO:0007669"/>
    <property type="project" value="InterPro"/>
</dbReference>
<dbReference type="Pfam" id="PF25601">
    <property type="entry name" value="AAA_lid_14"/>
    <property type="match status" value="1"/>
</dbReference>
<dbReference type="Gene3D" id="1.10.10.60">
    <property type="entry name" value="Homeodomain-like"/>
    <property type="match status" value="1"/>
</dbReference>
<dbReference type="SMART" id="SM00382">
    <property type="entry name" value="AAA"/>
    <property type="match status" value="1"/>
</dbReference>
<sequence length="562" mass="63192">MSNMVNKATREDDLAFLMGAMTRITGSLDMQTALIETFDFLSEHFPIEAISLHQYSPQLRSLKLLFLVQKGRFDFVETVVPIPEEEAGNLLMHHKGVTRLTRTSQISNEPVVEAHGRALAHLIPYKKRSYLVGTLRSEIETIGHLCFMGTHENCFTEEHERKLKHLLTPFALTMTNLLQYKRTIEFQRKLNEENKELQRDLDFLRGKRIVGEQNGLRKTMEIVQQLKGREVPALILGETGTGKELIADVIQSISPRKDKPFIKVNCGAIPDSLVDSELFGYEKGAFTGATTSKPGRFEQAHGGTLFLDEIGELPLQAQVRLLRVLQNNVVERLGSTKSIEVDVRVIAATNRNLELMLQEGTFREDLYYRLYVFPIHLPPLRNRTGDIPELIYHFLKSACDELEISPLPEIPKATTERLLKYSWPGNVRELENLVKRGVTLSPQGPLLLEELLPQDEGWYIEPEESQSYFEKSIDARVEAVLEAHLAKLNLPIPIAQNALPPAAESTPVVQTLEEANRTAIMNALSATSGKIHGPGGAAELLDINASTLRSKIRKLGITTEKK</sequence>
<dbReference type="AlphaFoldDB" id="A0A1N6E9R1"/>
<dbReference type="Gene3D" id="3.40.50.300">
    <property type="entry name" value="P-loop containing nucleotide triphosphate hydrolases"/>
    <property type="match status" value="1"/>
</dbReference>
<keyword evidence="1" id="KW-0547">Nucleotide-binding</keyword>
<keyword evidence="2" id="KW-0067">ATP-binding</keyword>
<dbReference type="PANTHER" id="PTHR32071">
    <property type="entry name" value="TRANSCRIPTIONAL REGULATORY PROTEIN"/>
    <property type="match status" value="1"/>
</dbReference>
<gene>
    <name evidence="7" type="ORF">SAMN02745161_0817</name>
</gene>
<evidence type="ECO:0000313" key="8">
    <source>
        <dbReference type="Proteomes" id="UP000184694"/>
    </source>
</evidence>
<dbReference type="Gene3D" id="3.30.450.40">
    <property type="match status" value="1"/>
</dbReference>
<keyword evidence="3" id="KW-0805">Transcription regulation</keyword>
<dbReference type="SUPFAM" id="SSF55781">
    <property type="entry name" value="GAF domain-like"/>
    <property type="match status" value="1"/>
</dbReference>
<dbReference type="InterPro" id="IPR009057">
    <property type="entry name" value="Homeodomain-like_sf"/>
</dbReference>
<feature type="domain" description="Sigma-54 factor interaction" evidence="6">
    <location>
        <begin position="209"/>
        <end position="439"/>
    </location>
</feature>
<dbReference type="GO" id="GO:0003677">
    <property type="term" value="F:DNA binding"/>
    <property type="evidence" value="ECO:0007669"/>
    <property type="project" value="UniProtKB-KW"/>
</dbReference>
<dbReference type="PANTHER" id="PTHR32071:SF117">
    <property type="entry name" value="PTS-DEPENDENT DIHYDROXYACETONE KINASE OPERON REGULATORY PROTEIN-RELATED"/>
    <property type="match status" value="1"/>
</dbReference>
<evidence type="ECO:0000256" key="4">
    <source>
        <dbReference type="ARBA" id="ARBA00023125"/>
    </source>
</evidence>
<dbReference type="InterPro" id="IPR027417">
    <property type="entry name" value="P-loop_NTPase"/>
</dbReference>
<dbReference type="OrthoDB" id="9763792at2"/>
<evidence type="ECO:0000256" key="5">
    <source>
        <dbReference type="ARBA" id="ARBA00023163"/>
    </source>
</evidence>
<dbReference type="PROSITE" id="PS00676">
    <property type="entry name" value="SIGMA54_INTERACT_2"/>
    <property type="match status" value="1"/>
</dbReference>
<evidence type="ECO:0000313" key="7">
    <source>
        <dbReference type="EMBL" id="SIN79764.1"/>
    </source>
</evidence>
<dbReference type="InterPro" id="IPR029016">
    <property type="entry name" value="GAF-like_dom_sf"/>
</dbReference>
<dbReference type="Proteomes" id="UP000184694">
    <property type="component" value="Unassembled WGS sequence"/>
</dbReference>
<name>A0A1N6E9R1_9BACT</name>
<evidence type="ECO:0000259" key="6">
    <source>
        <dbReference type="PROSITE" id="PS50045"/>
    </source>
</evidence>
<evidence type="ECO:0000256" key="2">
    <source>
        <dbReference type="ARBA" id="ARBA00022840"/>
    </source>
</evidence>
<keyword evidence="8" id="KW-1185">Reference proteome</keyword>
<keyword evidence="4 7" id="KW-0238">DNA-binding</keyword>